<dbReference type="PANTHER" id="PTHR37423">
    <property type="entry name" value="SOLUBLE LYTIC MUREIN TRANSGLYCOSYLASE-RELATED"/>
    <property type="match status" value="1"/>
</dbReference>
<evidence type="ECO:0000256" key="1">
    <source>
        <dbReference type="ARBA" id="ARBA00007734"/>
    </source>
</evidence>
<sequence length="452" mass="49432">MSTTLPDKTPRAALTSRRERLVLGLLTAALAGLVVQHTLTLPMPGTLVVAAPRQTRVTADASMSFEKTLLERFAREQGVELTLVLTDTPEQALEMVEDGRAQLGLALGVAPHELSAHEAKAARRKLKIAYGPEYDRQPIYAVDWAEGYAPPEDASGALDELLRVAQAFSSSPRQAPALPLDALHLLLPFVSEVRDAAPTRREASYRFVWRTDVPRLDAAMRAFWNEVETDGSLAALQERTMGFLPADPDPFEMEMLRRTLAFSVPEHRKIIERAARKWRLDPCLLTAVIHQESRFDPAAVSATGVRGLMQMTTATLEELGVQDPENPTETILAGARYLNALRAQFVDMGYGPNDAMLLALASFNVGLGHVQDAIDLMREDENDLPSWLGVRAALPLLARADVASATRHGACRGAEAVDFVDKVRYFTFAIRGLVLASAQGNELPGLRLALAD</sequence>
<dbReference type="Pfam" id="PF01464">
    <property type="entry name" value="SLT"/>
    <property type="match status" value="1"/>
</dbReference>
<dbReference type="SUPFAM" id="SSF53955">
    <property type="entry name" value="Lysozyme-like"/>
    <property type="match status" value="1"/>
</dbReference>
<gene>
    <name evidence="3" type="ORF">SAMN04488503_2410</name>
</gene>
<dbReference type="InterPro" id="IPR023346">
    <property type="entry name" value="Lysozyme-like_dom_sf"/>
</dbReference>
<dbReference type="PANTHER" id="PTHR37423:SF2">
    <property type="entry name" value="MEMBRANE-BOUND LYTIC MUREIN TRANSGLYCOSYLASE C"/>
    <property type="match status" value="1"/>
</dbReference>
<dbReference type="EMBL" id="FZOC01000004">
    <property type="protein sequence ID" value="SNS02513.1"/>
    <property type="molecule type" value="Genomic_DNA"/>
</dbReference>
<accession>A0A239B5J1</accession>
<dbReference type="RefSeq" id="WP_089274605.1">
    <property type="nucleotide sequence ID" value="NZ_FZOC01000004.1"/>
</dbReference>
<organism evidence="3 4">
    <name type="scientific">Humidesulfovibrio mexicanus</name>
    <dbReference type="NCBI Taxonomy" id="147047"/>
    <lineage>
        <taxon>Bacteria</taxon>
        <taxon>Pseudomonadati</taxon>
        <taxon>Thermodesulfobacteriota</taxon>
        <taxon>Desulfovibrionia</taxon>
        <taxon>Desulfovibrionales</taxon>
        <taxon>Desulfovibrionaceae</taxon>
        <taxon>Humidesulfovibrio</taxon>
    </lineage>
</organism>
<proteinExistence type="inferred from homology"/>
<dbReference type="AlphaFoldDB" id="A0A239B5J1"/>
<dbReference type="InterPro" id="IPR008258">
    <property type="entry name" value="Transglycosylase_SLT_dom_1"/>
</dbReference>
<evidence type="ECO:0000259" key="2">
    <source>
        <dbReference type="Pfam" id="PF01464"/>
    </source>
</evidence>
<feature type="domain" description="Transglycosylase SLT" evidence="2">
    <location>
        <begin position="271"/>
        <end position="379"/>
    </location>
</feature>
<reference evidence="3 4" key="1">
    <citation type="submission" date="2017-06" db="EMBL/GenBank/DDBJ databases">
        <authorList>
            <person name="Kim H.J."/>
            <person name="Triplett B.A."/>
        </authorList>
    </citation>
    <scope>NUCLEOTIDE SEQUENCE [LARGE SCALE GENOMIC DNA]</scope>
    <source>
        <strain evidence="3 4">DSM 13116</strain>
    </source>
</reference>
<comment type="similarity">
    <text evidence="1">Belongs to the transglycosylase Slt family.</text>
</comment>
<dbReference type="Proteomes" id="UP000198324">
    <property type="component" value="Unassembled WGS sequence"/>
</dbReference>
<evidence type="ECO:0000313" key="4">
    <source>
        <dbReference type="Proteomes" id="UP000198324"/>
    </source>
</evidence>
<dbReference type="OrthoDB" id="9801695at2"/>
<name>A0A239B5J1_9BACT</name>
<dbReference type="Gene3D" id="1.10.530.10">
    <property type="match status" value="1"/>
</dbReference>
<evidence type="ECO:0000313" key="3">
    <source>
        <dbReference type="EMBL" id="SNS02513.1"/>
    </source>
</evidence>
<keyword evidence="4" id="KW-1185">Reference proteome</keyword>
<protein>
    <submittedName>
        <fullName evidence="3">Membrane-bound lytic murein transglycosylase F</fullName>
    </submittedName>
</protein>